<sequence length="254" mass="27994">MRLNNIHIKHNKHGGIFIAYMPFMNATHITPFLFSSLDASGQEPRLEEIALSVPTAEELQAQVFAAAQMDGWTVGHDEGFTAGKDEGWIAGKLEGRIAGNTEGLAAAATEVVFLRTLAAELANWEEETREFVERMTLSIALDVARFVIRKEARETTADALQQQLQNLLKTLPLPTLTPHLVLHPDDIESLRDSAPGAWTITPDPLMERGGVRVQARPPETSGQTTGAERFTMPEWDARIETRWGEALSKLTGAD</sequence>
<keyword evidence="10" id="KW-0969">Cilium</keyword>
<dbReference type="PANTHER" id="PTHR34982">
    <property type="entry name" value="YOP PROTEINS TRANSLOCATION PROTEIN L"/>
    <property type="match status" value="1"/>
</dbReference>
<evidence type="ECO:0000313" key="10">
    <source>
        <dbReference type="EMBL" id="SMH67489.1"/>
    </source>
</evidence>
<feature type="domain" description="Flagellar assembly protein FliH/Type III secretion system HrpE" evidence="9">
    <location>
        <begin position="114"/>
        <end position="216"/>
    </location>
</feature>
<comment type="similarity">
    <text evidence="2">Belongs to the FliH family.</text>
</comment>
<reference evidence="10 11" key="1">
    <citation type="submission" date="2017-03" db="EMBL/GenBank/DDBJ databases">
        <authorList>
            <person name="Regsiter A."/>
            <person name="William W."/>
        </authorList>
    </citation>
    <scope>NUCLEOTIDE SEQUENCE [LARGE SCALE GENOMIC DNA]</scope>
    <source>
        <strain evidence="10">PRJEB5721</strain>
    </source>
</reference>
<evidence type="ECO:0000313" key="11">
    <source>
        <dbReference type="Proteomes" id="UP000193925"/>
    </source>
</evidence>
<keyword evidence="6" id="KW-0653">Protein transport</keyword>
<comment type="function">
    <text evidence="1">Needed for flagellar regrowth and assembly.</text>
</comment>
<name>A0ABY1MUG9_9PROT</name>
<keyword evidence="4" id="KW-0813">Transport</keyword>
<feature type="coiled-coil region" evidence="8">
    <location>
        <begin position="114"/>
        <end position="170"/>
    </location>
</feature>
<dbReference type="InterPro" id="IPR051472">
    <property type="entry name" value="T3SS_Stator/FliH"/>
</dbReference>
<keyword evidence="10" id="KW-0282">Flagellum</keyword>
<proteinExistence type="inferred from homology"/>
<organism evidence="10 11">
    <name type="scientific">Acidithiobacillus ferrivorans</name>
    <dbReference type="NCBI Taxonomy" id="160808"/>
    <lineage>
        <taxon>Bacteria</taxon>
        <taxon>Pseudomonadati</taxon>
        <taxon>Pseudomonadota</taxon>
        <taxon>Acidithiobacillia</taxon>
        <taxon>Acidithiobacillales</taxon>
        <taxon>Acidithiobacillaceae</taxon>
        <taxon>Acidithiobacillus</taxon>
    </lineage>
</organism>
<accession>A0ABY1MUG9</accession>
<keyword evidence="10" id="KW-0966">Cell projection</keyword>
<keyword evidence="5" id="KW-1005">Bacterial flagellum biogenesis</keyword>
<evidence type="ECO:0000256" key="6">
    <source>
        <dbReference type="ARBA" id="ARBA00022927"/>
    </source>
</evidence>
<evidence type="ECO:0000256" key="8">
    <source>
        <dbReference type="SAM" id="Coils"/>
    </source>
</evidence>
<dbReference type="PANTHER" id="PTHR34982:SF1">
    <property type="entry name" value="FLAGELLAR ASSEMBLY PROTEIN FLIH"/>
    <property type="match status" value="1"/>
</dbReference>
<keyword evidence="8" id="KW-0175">Coiled coil</keyword>
<evidence type="ECO:0000259" key="9">
    <source>
        <dbReference type="Pfam" id="PF02108"/>
    </source>
</evidence>
<dbReference type="InterPro" id="IPR018035">
    <property type="entry name" value="Flagellar_FliH/T3SS_HrpE"/>
</dbReference>
<dbReference type="EMBL" id="LT841305">
    <property type="protein sequence ID" value="SMH67489.1"/>
    <property type="molecule type" value="Genomic_DNA"/>
</dbReference>
<evidence type="ECO:0000256" key="5">
    <source>
        <dbReference type="ARBA" id="ARBA00022795"/>
    </source>
</evidence>
<dbReference type="Pfam" id="PF02108">
    <property type="entry name" value="FliH"/>
    <property type="match status" value="1"/>
</dbReference>
<keyword evidence="11" id="KW-1185">Reference proteome</keyword>
<evidence type="ECO:0000256" key="3">
    <source>
        <dbReference type="ARBA" id="ARBA00016507"/>
    </source>
</evidence>
<evidence type="ECO:0000256" key="1">
    <source>
        <dbReference type="ARBA" id="ARBA00003041"/>
    </source>
</evidence>
<keyword evidence="7" id="KW-1006">Bacterial flagellum protein export</keyword>
<dbReference type="Proteomes" id="UP000193925">
    <property type="component" value="Chromosome AFERRI"/>
</dbReference>
<evidence type="ECO:0000256" key="4">
    <source>
        <dbReference type="ARBA" id="ARBA00022448"/>
    </source>
</evidence>
<evidence type="ECO:0000256" key="7">
    <source>
        <dbReference type="ARBA" id="ARBA00023225"/>
    </source>
</evidence>
<protein>
    <recommendedName>
        <fullName evidence="3">Flagellar assembly protein FliH</fullName>
    </recommendedName>
</protein>
<evidence type="ECO:0000256" key="2">
    <source>
        <dbReference type="ARBA" id="ARBA00006602"/>
    </source>
</evidence>
<gene>
    <name evidence="10" type="ORF">AFERRI_50690</name>
</gene>